<comment type="caution">
    <text evidence="2">The sequence shown here is derived from an EMBL/GenBank/DDBJ whole genome shotgun (WGS) entry which is preliminary data.</text>
</comment>
<organism evidence="2 3">
    <name type="scientific">Maritalea mobilis</name>
    <dbReference type="NCBI Taxonomy" id="483324"/>
    <lineage>
        <taxon>Bacteria</taxon>
        <taxon>Pseudomonadati</taxon>
        <taxon>Pseudomonadota</taxon>
        <taxon>Alphaproteobacteria</taxon>
        <taxon>Hyphomicrobiales</taxon>
        <taxon>Devosiaceae</taxon>
        <taxon>Maritalea</taxon>
    </lineage>
</organism>
<dbReference type="Gene3D" id="3.10.129.10">
    <property type="entry name" value="Hotdog Thioesterase"/>
    <property type="match status" value="1"/>
</dbReference>
<dbReference type="OrthoDB" id="9796589at2"/>
<evidence type="ECO:0000313" key="3">
    <source>
        <dbReference type="Proteomes" id="UP000295391"/>
    </source>
</evidence>
<dbReference type="InterPro" id="IPR002539">
    <property type="entry name" value="MaoC-like_dom"/>
</dbReference>
<evidence type="ECO:0000313" key="2">
    <source>
        <dbReference type="EMBL" id="TDQ62030.1"/>
    </source>
</evidence>
<dbReference type="SUPFAM" id="SSF54637">
    <property type="entry name" value="Thioesterase/thiol ester dehydrase-isomerase"/>
    <property type="match status" value="1"/>
</dbReference>
<reference evidence="2 3" key="1">
    <citation type="submission" date="2019-03" db="EMBL/GenBank/DDBJ databases">
        <title>Genomic Encyclopedia of Type Strains, Phase III (KMG-III): the genomes of soil and plant-associated and newly described type strains.</title>
        <authorList>
            <person name="Whitman W."/>
        </authorList>
    </citation>
    <scope>NUCLEOTIDE SEQUENCE [LARGE SCALE GENOMIC DNA]</scope>
    <source>
        <strain evidence="2 3">CGMCC 1.7002</strain>
    </source>
</reference>
<proteinExistence type="predicted"/>
<dbReference type="AlphaFoldDB" id="A0A4V3DAG5"/>
<protein>
    <submittedName>
        <fullName evidence="2">Acyl dehydratase</fullName>
    </submittedName>
</protein>
<gene>
    <name evidence="2" type="ORF">ATL17_3134</name>
</gene>
<feature type="domain" description="MaoC-like" evidence="1">
    <location>
        <begin position="14"/>
        <end position="115"/>
    </location>
</feature>
<dbReference type="Proteomes" id="UP000295391">
    <property type="component" value="Unassembled WGS sequence"/>
</dbReference>
<keyword evidence="3" id="KW-1185">Reference proteome</keyword>
<dbReference type="RefSeq" id="WP_133573702.1">
    <property type="nucleotide sequence ID" value="NZ_SNYR01000003.1"/>
</dbReference>
<dbReference type="Pfam" id="PF01575">
    <property type="entry name" value="MaoC_dehydratas"/>
    <property type="match status" value="1"/>
</dbReference>
<evidence type="ECO:0000259" key="1">
    <source>
        <dbReference type="Pfam" id="PF01575"/>
    </source>
</evidence>
<name>A0A4V3DAG5_9HYPH</name>
<dbReference type="EMBL" id="SNYR01000003">
    <property type="protein sequence ID" value="TDQ62030.1"/>
    <property type="molecule type" value="Genomic_DNA"/>
</dbReference>
<dbReference type="InterPro" id="IPR029069">
    <property type="entry name" value="HotDog_dom_sf"/>
</dbReference>
<sequence>MIDINQIADWTEYLGATFEEVSPCTVTPAQLEAYVQVSGDANAIHQGDEAIIPGNLLVSLVPHFVQQHLNLDDTIIGMTVGYDKVRFKAPVKLDEQLFFKAEITQVRLHKDAAYVAYQVMCERAGQMVMSLEMRDHYAQKKTAV</sequence>
<accession>A0A4V3DAG5</accession>
<dbReference type="CDD" id="cd03441">
    <property type="entry name" value="R_hydratase_like"/>
    <property type="match status" value="1"/>
</dbReference>